<comment type="subcellular location">
    <subcellularLocation>
        <location evidence="1">Plastid</location>
        <location evidence="1">Chloroplast thylakoid membrane</location>
        <topology evidence="1">Peripheral membrane protein</topology>
        <orientation evidence="1">Lumenal side</orientation>
    </subcellularLocation>
</comment>
<evidence type="ECO:0000256" key="2">
    <source>
        <dbReference type="ARBA" id="ARBA00010039"/>
    </source>
</evidence>
<dbReference type="InterPro" id="IPR004228">
    <property type="entry name" value="Phycoerythr_a"/>
</dbReference>
<keyword evidence="9" id="KW-0793">Thylakoid</keyword>
<feature type="region of interest" description="Disordered" evidence="13">
    <location>
        <begin position="136"/>
        <end position="173"/>
    </location>
</feature>
<feature type="domain" description="Phycoerythrin alpha chain" evidence="15">
    <location>
        <begin position="60"/>
        <end position="115"/>
    </location>
</feature>
<evidence type="ECO:0000256" key="9">
    <source>
        <dbReference type="ARBA" id="ARBA00023078"/>
    </source>
</evidence>
<proteinExistence type="evidence at transcript level"/>
<evidence type="ECO:0000256" key="5">
    <source>
        <dbReference type="ARBA" id="ARBA00022531"/>
    </source>
</evidence>
<keyword evidence="8" id="KW-0157">Chromophore</keyword>
<evidence type="ECO:0000256" key="1">
    <source>
        <dbReference type="ARBA" id="ARBA00004622"/>
    </source>
</evidence>
<dbReference type="GO" id="GO:0009535">
    <property type="term" value="C:chloroplast thylakoid membrane"/>
    <property type="evidence" value="ECO:0007669"/>
    <property type="project" value="UniProtKB-SubCell"/>
</dbReference>
<dbReference type="AlphaFoldDB" id="A8KCX4"/>
<reference evidence="16" key="1">
    <citation type="journal article" date="2007" name="J. Biol. Chem.">
        <title>Translocation of a Phycoerythrin {alpha} Subunit across Five Biological Membranes.</title>
        <authorList>
            <person name="Gould S.B."/>
            <person name="Fan E."/>
            <person name="Hempel F."/>
            <person name="Maier U.G."/>
            <person name="Kloesgen R.B."/>
        </authorList>
    </citation>
    <scope>NUCLEOTIDE SEQUENCE</scope>
    <source>
        <strain evidence="16">CCMP 327</strain>
    </source>
</reference>
<dbReference type="EMBL" id="AM491797">
    <property type="protein sequence ID" value="CAM33422.1"/>
    <property type="molecule type" value="mRNA"/>
</dbReference>
<keyword evidence="4" id="KW-0150">Chloroplast</keyword>
<keyword evidence="11" id="KW-0089">Bile pigment</keyword>
<dbReference type="SUPFAM" id="SSF56568">
    <property type="entry name" value="Non-globular alpha+beta subunits of globular proteins"/>
    <property type="match status" value="1"/>
</dbReference>
<keyword evidence="14" id="KW-0732">Signal</keyword>
<evidence type="ECO:0000256" key="12">
    <source>
        <dbReference type="ARBA" id="ARBA00033724"/>
    </source>
</evidence>
<comment type="function">
    <text evidence="12">Light-harvesting photosynthetic tetrapyrrole chromophore-protein from the phycobiliprotein complex.</text>
</comment>
<keyword evidence="7" id="KW-0249">Electron transport</keyword>
<dbReference type="InterPro" id="IPR011070">
    <property type="entry name" value="Globular_prot_asu/bsu"/>
</dbReference>
<name>A8KCX4_GUITH</name>
<evidence type="ECO:0000256" key="7">
    <source>
        <dbReference type="ARBA" id="ARBA00022982"/>
    </source>
</evidence>
<protein>
    <submittedName>
        <fullName evidence="16">Phycoerythrin alpha subunit 8</fullName>
    </submittedName>
</protein>
<dbReference type="InterPro" id="IPR037011">
    <property type="entry name" value="Phycoerythr-like_a_sf"/>
</dbReference>
<evidence type="ECO:0000256" key="13">
    <source>
        <dbReference type="SAM" id="MobiDB-lite"/>
    </source>
</evidence>
<evidence type="ECO:0000313" key="16">
    <source>
        <dbReference type="EMBL" id="CAM33422.1"/>
    </source>
</evidence>
<dbReference type="Gene3D" id="3.90.510.10">
    <property type="entry name" value="Phycoerythrin alpha chain"/>
    <property type="match status" value="1"/>
</dbReference>
<keyword evidence="10" id="KW-0472">Membrane</keyword>
<feature type="compositionally biased region" description="Basic and acidic residues" evidence="13">
    <location>
        <begin position="141"/>
        <end position="165"/>
    </location>
</feature>
<keyword evidence="6" id="KW-0934">Plastid</keyword>
<comment type="similarity">
    <text evidence="2">Belongs to the phycoerythrin family.</text>
</comment>
<dbReference type="GO" id="GO:0015979">
    <property type="term" value="P:photosynthesis"/>
    <property type="evidence" value="ECO:0007669"/>
    <property type="project" value="UniProtKB-KW"/>
</dbReference>
<evidence type="ECO:0000256" key="14">
    <source>
        <dbReference type="SAM" id="SignalP"/>
    </source>
</evidence>
<evidence type="ECO:0000259" key="15">
    <source>
        <dbReference type="Pfam" id="PF02972"/>
    </source>
</evidence>
<evidence type="ECO:0000256" key="6">
    <source>
        <dbReference type="ARBA" id="ARBA00022640"/>
    </source>
</evidence>
<keyword evidence="3" id="KW-0813">Transport</keyword>
<dbReference type="Pfam" id="PF02972">
    <property type="entry name" value="Phycoerythr_ab"/>
    <property type="match status" value="1"/>
</dbReference>
<dbReference type="GO" id="GO:0030089">
    <property type="term" value="C:phycobilisome"/>
    <property type="evidence" value="ECO:0007669"/>
    <property type="project" value="InterPro"/>
</dbReference>
<evidence type="ECO:0000256" key="10">
    <source>
        <dbReference type="ARBA" id="ARBA00023136"/>
    </source>
</evidence>
<feature type="chain" id="PRO_5002722284" evidence="14">
    <location>
        <begin position="18"/>
        <end position="173"/>
    </location>
</feature>
<evidence type="ECO:0000256" key="11">
    <source>
        <dbReference type="ARBA" id="ARBA00023307"/>
    </source>
</evidence>
<accession>A8KCX4</accession>
<gene>
    <name evidence="16" type="primary">cpeA8</name>
</gene>
<organism evidence="16">
    <name type="scientific">Guillardia theta</name>
    <name type="common">Cryptophyte</name>
    <name type="synonym">Cryptomonas phi</name>
    <dbReference type="NCBI Taxonomy" id="55529"/>
    <lineage>
        <taxon>Eukaryota</taxon>
        <taxon>Cryptophyceae</taxon>
        <taxon>Pyrenomonadales</taxon>
        <taxon>Geminigeraceae</taxon>
        <taxon>Guillardia</taxon>
    </lineage>
</organism>
<evidence type="ECO:0000256" key="4">
    <source>
        <dbReference type="ARBA" id="ARBA00022528"/>
    </source>
</evidence>
<sequence>MLSRAVLATAMLGSAAAFSPSMSMDMGRREVVQTGAAAAAVAPFLKAKPAGAYYPKDSLAPVITTFDHQFCDRAPKEYVGPASGDEDDNRCVKVALSKITVSETEAAAALQEFISYRAKGIDGDFRGVVRSDAVDSAPAASEDKGGLFSKKADKKADAKSNDKKKGGLFGFGG</sequence>
<feature type="signal peptide" evidence="14">
    <location>
        <begin position="1"/>
        <end position="17"/>
    </location>
</feature>
<evidence type="ECO:0000256" key="8">
    <source>
        <dbReference type="ARBA" id="ARBA00022991"/>
    </source>
</evidence>
<keyword evidence="5" id="KW-0602">Photosynthesis</keyword>
<evidence type="ECO:0000256" key="3">
    <source>
        <dbReference type="ARBA" id="ARBA00022448"/>
    </source>
</evidence>